<dbReference type="PANTHER" id="PTHR30266">
    <property type="entry name" value="MECHANOSENSITIVE CHANNEL MSCL"/>
    <property type="match status" value="1"/>
</dbReference>
<dbReference type="Gene3D" id="1.10.1200.120">
    <property type="entry name" value="Large-conductance mechanosensitive channel, MscL, domain 1"/>
    <property type="match status" value="1"/>
</dbReference>
<evidence type="ECO:0000256" key="4">
    <source>
        <dbReference type="ARBA" id="ARBA00022692"/>
    </source>
</evidence>
<keyword evidence="6" id="KW-0406">Ion transport</keyword>
<dbReference type="NCBIfam" id="TIGR00220">
    <property type="entry name" value="mscL"/>
    <property type="match status" value="1"/>
</dbReference>
<name>A0A6J7HT64_9ZZZZ</name>
<comment type="subcellular location">
    <subcellularLocation>
        <location evidence="1">Membrane</location>
        <topology evidence="1">Multi-pass membrane protein</topology>
    </subcellularLocation>
</comment>
<dbReference type="SUPFAM" id="SSF81330">
    <property type="entry name" value="Gated mechanosensitive channel"/>
    <property type="match status" value="1"/>
</dbReference>
<dbReference type="HAMAP" id="MF_00115">
    <property type="entry name" value="MscL"/>
    <property type="match status" value="1"/>
</dbReference>
<evidence type="ECO:0000313" key="12">
    <source>
        <dbReference type="EMBL" id="CAB4921646.1"/>
    </source>
</evidence>
<dbReference type="EMBL" id="CAEZWR010000111">
    <property type="protein sequence ID" value="CAB4668942.1"/>
    <property type="molecule type" value="Genomic_DNA"/>
</dbReference>
<keyword evidence="4 9" id="KW-0812">Transmembrane</keyword>
<dbReference type="InterPro" id="IPR001185">
    <property type="entry name" value="MS_channel"/>
</dbReference>
<gene>
    <name evidence="10" type="ORF">UFOPK1908_00989</name>
    <name evidence="11" type="ORF">UFOPK2282_00968</name>
    <name evidence="12" type="ORF">UFOPK3576_01699</name>
</gene>
<evidence type="ECO:0000256" key="6">
    <source>
        <dbReference type="ARBA" id="ARBA00023065"/>
    </source>
</evidence>
<keyword evidence="5 9" id="KW-1133">Transmembrane helix</keyword>
<dbReference type="InterPro" id="IPR037673">
    <property type="entry name" value="MSC/AndL"/>
</dbReference>
<evidence type="ECO:0000256" key="8">
    <source>
        <dbReference type="ARBA" id="ARBA00023303"/>
    </source>
</evidence>
<evidence type="ECO:0000313" key="11">
    <source>
        <dbReference type="EMBL" id="CAB4668942.1"/>
    </source>
</evidence>
<dbReference type="AlphaFoldDB" id="A0A6J7HT64"/>
<feature type="transmembrane region" description="Helical" evidence="9">
    <location>
        <begin position="67"/>
        <end position="88"/>
    </location>
</feature>
<organism evidence="12">
    <name type="scientific">freshwater metagenome</name>
    <dbReference type="NCBI Taxonomy" id="449393"/>
    <lineage>
        <taxon>unclassified sequences</taxon>
        <taxon>metagenomes</taxon>
        <taxon>ecological metagenomes</taxon>
    </lineage>
</organism>
<proteinExistence type="inferred from homology"/>
<dbReference type="PANTHER" id="PTHR30266:SF2">
    <property type="entry name" value="LARGE-CONDUCTANCE MECHANOSENSITIVE CHANNEL"/>
    <property type="match status" value="1"/>
</dbReference>
<evidence type="ECO:0000256" key="5">
    <source>
        <dbReference type="ARBA" id="ARBA00022989"/>
    </source>
</evidence>
<dbReference type="EMBL" id="CAFBMO010000127">
    <property type="protein sequence ID" value="CAB4921646.1"/>
    <property type="molecule type" value="Genomic_DNA"/>
</dbReference>
<protein>
    <submittedName>
        <fullName evidence="12">Unannotated protein</fullName>
    </submittedName>
</protein>
<sequence>MLQGFKTFVLRGNVIDLAVAFVVGAAFSTLVGAFTKALIDPVVGIFLGGGINAGTITIRGEVIDFSMLLNALITFFITLTVIYFVFVVPMNAYRKRTGQGTVDATPADVKLLQEIRDLLKEQQS</sequence>
<evidence type="ECO:0000256" key="9">
    <source>
        <dbReference type="SAM" id="Phobius"/>
    </source>
</evidence>
<dbReference type="EMBL" id="CAEZVB010000045">
    <property type="protein sequence ID" value="CAB4623322.1"/>
    <property type="molecule type" value="Genomic_DNA"/>
</dbReference>
<evidence type="ECO:0000256" key="3">
    <source>
        <dbReference type="ARBA" id="ARBA00022475"/>
    </source>
</evidence>
<evidence type="ECO:0000256" key="2">
    <source>
        <dbReference type="ARBA" id="ARBA00022448"/>
    </source>
</evidence>
<dbReference type="GO" id="GO:0008381">
    <property type="term" value="F:mechanosensitive monoatomic ion channel activity"/>
    <property type="evidence" value="ECO:0007669"/>
    <property type="project" value="InterPro"/>
</dbReference>
<keyword evidence="7 9" id="KW-0472">Membrane</keyword>
<reference evidence="12" key="1">
    <citation type="submission" date="2020-05" db="EMBL/GenBank/DDBJ databases">
        <authorList>
            <person name="Chiriac C."/>
            <person name="Salcher M."/>
            <person name="Ghai R."/>
            <person name="Kavagutti S V."/>
        </authorList>
    </citation>
    <scope>NUCLEOTIDE SEQUENCE</scope>
</reference>
<dbReference type="GO" id="GO:0016020">
    <property type="term" value="C:membrane"/>
    <property type="evidence" value="ECO:0007669"/>
    <property type="project" value="UniProtKB-SubCell"/>
</dbReference>
<keyword evidence="2" id="KW-0813">Transport</keyword>
<keyword evidence="3" id="KW-1003">Cell membrane</keyword>
<keyword evidence="8" id="KW-0407">Ion channel</keyword>
<feature type="transmembrane region" description="Helical" evidence="9">
    <location>
        <begin position="12"/>
        <end position="34"/>
    </location>
</feature>
<evidence type="ECO:0000256" key="1">
    <source>
        <dbReference type="ARBA" id="ARBA00004141"/>
    </source>
</evidence>
<dbReference type="Pfam" id="PF01741">
    <property type="entry name" value="MscL"/>
    <property type="match status" value="1"/>
</dbReference>
<evidence type="ECO:0000313" key="10">
    <source>
        <dbReference type="EMBL" id="CAB4623322.1"/>
    </source>
</evidence>
<evidence type="ECO:0000256" key="7">
    <source>
        <dbReference type="ARBA" id="ARBA00023136"/>
    </source>
</evidence>
<accession>A0A6J7HT64</accession>
<dbReference type="InterPro" id="IPR036019">
    <property type="entry name" value="MscL_channel"/>
</dbReference>